<keyword evidence="4" id="KW-0802">TPR repeat</keyword>
<name>A0AAV4WXB0_9ARAC</name>
<evidence type="ECO:0000256" key="2">
    <source>
        <dbReference type="ARBA" id="ARBA00022490"/>
    </source>
</evidence>
<keyword evidence="3" id="KW-0677">Repeat</keyword>
<accession>A0AAV4WXB0</accession>
<evidence type="ECO:0000256" key="5">
    <source>
        <dbReference type="ARBA" id="ARBA00037614"/>
    </source>
</evidence>
<dbReference type="EMBL" id="BPLQ01015152">
    <property type="protein sequence ID" value="GIY86163.1"/>
    <property type="molecule type" value="Genomic_DNA"/>
</dbReference>
<comment type="caution">
    <text evidence="7">The sequence shown here is derived from an EMBL/GenBank/DDBJ whole genome shotgun (WGS) entry which is preliminary data.</text>
</comment>
<evidence type="ECO:0000313" key="7">
    <source>
        <dbReference type="EMBL" id="GIY86163.1"/>
    </source>
</evidence>
<dbReference type="AlphaFoldDB" id="A0AAV4WXB0"/>
<sequence>MAHYCGRSKVSAMAMLCNSKTIVASSEATMAHYCGRSKVSAMPRGVSYLKKMVSLDDIRSGEEGFLAIGLFHMGELHYKGIVVPKDDDLAEKYWLRGAILTKNPETGFHYYGSVECQTALGMFYSDPKASNLKKAFHWHKRAQESGSLISEGALGVMYLYGIGTEENLQLAYHHLTSAAVLGNTYAKGYLAAYYYKRQMYDRAIIVGRELAAVQDYSLLAKSQRCSIEHIKRGVAMGCFYLALCCQYGYSMMKDTSFAKELIVKAIQLAPEMAYDLHTKAIMGIA</sequence>
<keyword evidence="2" id="KW-0963">Cytoplasm</keyword>
<evidence type="ECO:0000256" key="1">
    <source>
        <dbReference type="ARBA" id="ARBA00004496"/>
    </source>
</evidence>
<dbReference type="InterPro" id="IPR011990">
    <property type="entry name" value="TPR-like_helical_dom_sf"/>
</dbReference>
<gene>
    <name evidence="7" type="primary">lrp2bp</name>
    <name evidence="7" type="ORF">CDAR_104671</name>
</gene>
<evidence type="ECO:0000256" key="4">
    <source>
        <dbReference type="ARBA" id="ARBA00022803"/>
    </source>
</evidence>
<dbReference type="Pfam" id="PF08238">
    <property type="entry name" value="Sel1"/>
    <property type="match status" value="4"/>
</dbReference>
<comment type="subcellular location">
    <subcellularLocation>
        <location evidence="1">Cytoplasm</location>
    </subcellularLocation>
</comment>
<evidence type="ECO:0000256" key="3">
    <source>
        <dbReference type="ARBA" id="ARBA00022737"/>
    </source>
</evidence>
<dbReference type="Proteomes" id="UP001054837">
    <property type="component" value="Unassembled WGS sequence"/>
</dbReference>
<comment type="function">
    <text evidence="5">May act as an adapter that regulates LRP2 function.</text>
</comment>
<dbReference type="PANTHER" id="PTHR44554">
    <property type="entry name" value="LRP2-BINDING PROTEIN"/>
    <property type="match status" value="1"/>
</dbReference>
<evidence type="ECO:0000256" key="6">
    <source>
        <dbReference type="ARBA" id="ARBA00039954"/>
    </source>
</evidence>
<dbReference type="SMART" id="SM00671">
    <property type="entry name" value="SEL1"/>
    <property type="match status" value="4"/>
</dbReference>
<dbReference type="InterPro" id="IPR006597">
    <property type="entry name" value="Sel1-like"/>
</dbReference>
<reference evidence="7 8" key="1">
    <citation type="submission" date="2021-06" db="EMBL/GenBank/DDBJ databases">
        <title>Caerostris darwini draft genome.</title>
        <authorList>
            <person name="Kono N."/>
            <person name="Arakawa K."/>
        </authorList>
    </citation>
    <scope>NUCLEOTIDE SEQUENCE [LARGE SCALE GENOMIC DNA]</scope>
</reference>
<dbReference type="PANTHER" id="PTHR44554:SF1">
    <property type="entry name" value="LRP2-BINDING PROTEIN"/>
    <property type="match status" value="1"/>
</dbReference>
<dbReference type="SUPFAM" id="SSF81901">
    <property type="entry name" value="HCP-like"/>
    <property type="match status" value="1"/>
</dbReference>
<protein>
    <recommendedName>
        <fullName evidence="6">LRP2-binding protein</fullName>
    </recommendedName>
</protein>
<keyword evidence="8" id="KW-1185">Reference proteome</keyword>
<proteinExistence type="predicted"/>
<dbReference type="GO" id="GO:0005737">
    <property type="term" value="C:cytoplasm"/>
    <property type="evidence" value="ECO:0007669"/>
    <property type="project" value="UniProtKB-SubCell"/>
</dbReference>
<evidence type="ECO:0000313" key="8">
    <source>
        <dbReference type="Proteomes" id="UP001054837"/>
    </source>
</evidence>
<dbReference type="Gene3D" id="1.25.40.10">
    <property type="entry name" value="Tetratricopeptide repeat domain"/>
    <property type="match status" value="1"/>
</dbReference>
<organism evidence="7 8">
    <name type="scientific">Caerostris darwini</name>
    <dbReference type="NCBI Taxonomy" id="1538125"/>
    <lineage>
        <taxon>Eukaryota</taxon>
        <taxon>Metazoa</taxon>
        <taxon>Ecdysozoa</taxon>
        <taxon>Arthropoda</taxon>
        <taxon>Chelicerata</taxon>
        <taxon>Arachnida</taxon>
        <taxon>Araneae</taxon>
        <taxon>Araneomorphae</taxon>
        <taxon>Entelegynae</taxon>
        <taxon>Araneoidea</taxon>
        <taxon>Araneidae</taxon>
        <taxon>Caerostris</taxon>
    </lineage>
</organism>
<dbReference type="InterPro" id="IPR052323">
    <property type="entry name" value="LRP2-binding"/>
</dbReference>